<dbReference type="EMBL" id="JAPOHD010000066">
    <property type="protein sequence ID" value="MCY1723133.1"/>
    <property type="molecule type" value="Genomic_DNA"/>
</dbReference>
<dbReference type="SUPFAM" id="SSF55347">
    <property type="entry name" value="Glyceraldehyde-3-phosphate dehydrogenase-like, C-terminal domain"/>
    <property type="match status" value="1"/>
</dbReference>
<accession>A0A9X3J843</accession>
<dbReference type="Pfam" id="PF22725">
    <property type="entry name" value="GFO_IDH_MocA_C3"/>
    <property type="match status" value="1"/>
</dbReference>
<proteinExistence type="predicted"/>
<dbReference type="RefSeq" id="WP_343335459.1">
    <property type="nucleotide sequence ID" value="NZ_JAPOHD010000066.1"/>
</dbReference>
<dbReference type="Gene3D" id="3.40.50.720">
    <property type="entry name" value="NAD(P)-binding Rossmann-like Domain"/>
    <property type="match status" value="1"/>
</dbReference>
<reference evidence="3" key="1">
    <citation type="submission" date="2022-11" db="EMBL/GenBank/DDBJ databases">
        <title>Marilongibacter aestuarii gen. nov., sp. nov., isolated from tidal flat sediment.</title>
        <authorList>
            <person name="Jiayan W."/>
        </authorList>
    </citation>
    <scope>NUCLEOTIDE SEQUENCE</scope>
    <source>
        <strain evidence="3">Z1-6</strain>
    </source>
</reference>
<dbReference type="PANTHER" id="PTHR43377">
    <property type="entry name" value="BILIVERDIN REDUCTASE A"/>
    <property type="match status" value="1"/>
</dbReference>
<dbReference type="SUPFAM" id="SSF51735">
    <property type="entry name" value="NAD(P)-binding Rossmann-fold domains"/>
    <property type="match status" value="1"/>
</dbReference>
<dbReference type="AlphaFoldDB" id="A0A9X3J843"/>
<feature type="domain" description="Gfo/Idh/MocA-like oxidoreductase N-terminal" evidence="1">
    <location>
        <begin position="53"/>
        <end position="175"/>
    </location>
</feature>
<dbReference type="PANTHER" id="PTHR43377:SF2">
    <property type="entry name" value="BINDING ROSSMANN FOLD OXIDOREDUCTASE, PUTATIVE (AFU_ORTHOLOGUE AFUA_4G00560)-RELATED"/>
    <property type="match status" value="1"/>
</dbReference>
<evidence type="ECO:0000259" key="1">
    <source>
        <dbReference type="Pfam" id="PF01408"/>
    </source>
</evidence>
<feature type="domain" description="GFO/IDH/MocA-like oxidoreductase" evidence="2">
    <location>
        <begin position="184"/>
        <end position="374"/>
    </location>
</feature>
<dbReference type="InterPro" id="IPR055170">
    <property type="entry name" value="GFO_IDH_MocA-like_dom"/>
</dbReference>
<dbReference type="InterPro" id="IPR036291">
    <property type="entry name" value="NAD(P)-bd_dom_sf"/>
</dbReference>
<dbReference type="InterPro" id="IPR051450">
    <property type="entry name" value="Gfo/Idh/MocA_Oxidoreductases"/>
</dbReference>
<evidence type="ECO:0000313" key="3">
    <source>
        <dbReference type="EMBL" id="MCY1723133.1"/>
    </source>
</evidence>
<dbReference type="Pfam" id="PF01408">
    <property type="entry name" value="GFO_IDH_MocA"/>
    <property type="match status" value="1"/>
</dbReference>
<evidence type="ECO:0000313" key="4">
    <source>
        <dbReference type="Proteomes" id="UP001145087"/>
    </source>
</evidence>
<evidence type="ECO:0000259" key="2">
    <source>
        <dbReference type="Pfam" id="PF22725"/>
    </source>
</evidence>
<keyword evidence="4" id="KW-1185">Reference proteome</keyword>
<dbReference type="Gene3D" id="3.30.360.10">
    <property type="entry name" value="Dihydrodipicolinate Reductase, domain 2"/>
    <property type="match status" value="1"/>
</dbReference>
<organism evidence="3 4">
    <name type="scientific">Draconibacterium aestuarii</name>
    <dbReference type="NCBI Taxonomy" id="2998507"/>
    <lineage>
        <taxon>Bacteria</taxon>
        <taxon>Pseudomonadati</taxon>
        <taxon>Bacteroidota</taxon>
        <taxon>Bacteroidia</taxon>
        <taxon>Marinilabiliales</taxon>
        <taxon>Prolixibacteraceae</taxon>
        <taxon>Draconibacterium</taxon>
    </lineage>
</organism>
<dbReference type="InterPro" id="IPR000683">
    <property type="entry name" value="Gfo/Idh/MocA-like_OxRdtase_N"/>
</dbReference>
<dbReference type="InterPro" id="IPR006311">
    <property type="entry name" value="TAT_signal"/>
</dbReference>
<gene>
    <name evidence="3" type="ORF">OU798_22485</name>
</gene>
<comment type="caution">
    <text evidence="3">The sequence shown here is derived from an EMBL/GenBank/DDBJ whole genome shotgun (WGS) entry which is preliminary data.</text>
</comment>
<dbReference type="PROSITE" id="PS51318">
    <property type="entry name" value="TAT"/>
    <property type="match status" value="1"/>
</dbReference>
<name>A0A9X3J843_9BACT</name>
<dbReference type="Proteomes" id="UP001145087">
    <property type="component" value="Unassembled WGS sequence"/>
</dbReference>
<sequence length="461" mass="51695">MNKSNWNRRAVLKSLGLAAVGAPLAGKSMASESQGRLISFSHKNDKKLDKPVKVIVIGAGSRGWGAYSSYGLKFPDELQVVGVAEPIPYRRERISKAFNIPEENQFVTWEHVFEVAKFADALFITTPDDLHYGPAMAGLEAGYDLLLEKVIAQSWEQCNDILKLAEKKNSIVAVCHVLRYTPYFRKMKEILDNKEIGDIVSVQHLEPVERIHMSHSFVRGNWGNAEKSNPMILSKSCHDTDILRWLIGKPSQKVSSFGSLTLFRKEMAPEGSTDRCTNNCKIEHECPYSAIKLYKEQRGWLQHLNLEEVNDNTIMRELRNGPYGRCVYHCDNDVVDHQVSIFEFEDGITASFSMEALTHYGGRRTRVFGTKGDIIGDEHTLTVTNEETGKQEIWDADKAQKFASGHGGGDHGLVYDFVRAVAYQNAGILTSTIQASMESHLMGFMAEKSRLQGGQVESIDM</sequence>
<protein>
    <submittedName>
        <fullName evidence="3">Gfo/Idh/MocA family oxidoreductase</fullName>
    </submittedName>
</protein>
<dbReference type="GO" id="GO:0000166">
    <property type="term" value="F:nucleotide binding"/>
    <property type="evidence" value="ECO:0007669"/>
    <property type="project" value="InterPro"/>
</dbReference>